<evidence type="ECO:0000313" key="5">
    <source>
        <dbReference type="Proteomes" id="UP001595547"/>
    </source>
</evidence>
<dbReference type="PANTHER" id="PTHR38340">
    <property type="entry name" value="S-LAYER PROTEIN"/>
    <property type="match status" value="1"/>
</dbReference>
<accession>A0ABV7IU23</accession>
<dbReference type="PROSITE" id="PS00330">
    <property type="entry name" value="HEMOLYSIN_CALCIUM"/>
    <property type="match status" value="4"/>
</dbReference>
<organism evidence="4 5">
    <name type="scientific">Cypionkella sinensis</name>
    <dbReference type="NCBI Taxonomy" id="1756043"/>
    <lineage>
        <taxon>Bacteria</taxon>
        <taxon>Pseudomonadati</taxon>
        <taxon>Pseudomonadota</taxon>
        <taxon>Alphaproteobacteria</taxon>
        <taxon>Rhodobacterales</taxon>
        <taxon>Paracoccaceae</taxon>
        <taxon>Cypionkella</taxon>
    </lineage>
</organism>
<dbReference type="InterPro" id="IPR001343">
    <property type="entry name" value="Hemolysn_Ca-bd"/>
</dbReference>
<dbReference type="InterPro" id="IPR050557">
    <property type="entry name" value="RTX_toxin/Mannuronan_C5-epim"/>
</dbReference>
<keyword evidence="2" id="KW-0964">Secreted</keyword>
<comment type="subcellular location">
    <subcellularLocation>
        <location evidence="1">Secreted</location>
    </subcellularLocation>
</comment>
<evidence type="ECO:0000256" key="1">
    <source>
        <dbReference type="ARBA" id="ARBA00004613"/>
    </source>
</evidence>
<evidence type="ECO:0000256" key="2">
    <source>
        <dbReference type="ARBA" id="ARBA00022525"/>
    </source>
</evidence>
<proteinExistence type="predicted"/>
<name>A0ABV7IU23_9RHOB</name>
<dbReference type="Proteomes" id="UP001595547">
    <property type="component" value="Unassembled WGS sequence"/>
</dbReference>
<dbReference type="InterPro" id="IPR018511">
    <property type="entry name" value="Hemolysin-typ_Ca-bd_CS"/>
</dbReference>
<gene>
    <name evidence="4" type="ORF">ACFOGH_03365</name>
</gene>
<protein>
    <submittedName>
        <fullName evidence="4">Calcium-binding protein</fullName>
    </submittedName>
</protein>
<dbReference type="EMBL" id="JBHRTO010000001">
    <property type="protein sequence ID" value="MFC3180019.1"/>
    <property type="molecule type" value="Genomic_DNA"/>
</dbReference>
<feature type="region of interest" description="Disordered" evidence="3">
    <location>
        <begin position="356"/>
        <end position="451"/>
    </location>
</feature>
<dbReference type="SUPFAM" id="SSF51120">
    <property type="entry name" value="beta-Roll"/>
    <property type="match status" value="4"/>
</dbReference>
<feature type="compositionally biased region" description="Gly residues" evidence="3">
    <location>
        <begin position="414"/>
        <end position="427"/>
    </location>
</feature>
<feature type="region of interest" description="Disordered" evidence="3">
    <location>
        <begin position="316"/>
        <end position="338"/>
    </location>
</feature>
<evidence type="ECO:0000256" key="3">
    <source>
        <dbReference type="SAM" id="MobiDB-lite"/>
    </source>
</evidence>
<dbReference type="RefSeq" id="WP_380071643.1">
    <property type="nucleotide sequence ID" value="NZ_JBHRTO010000001.1"/>
</dbReference>
<dbReference type="Gene3D" id="2.150.10.10">
    <property type="entry name" value="Serralysin-like metalloprotease, C-terminal"/>
    <property type="match status" value="4"/>
</dbReference>
<dbReference type="InterPro" id="IPR011049">
    <property type="entry name" value="Serralysin-like_metalloprot_C"/>
</dbReference>
<dbReference type="Pfam" id="PF00353">
    <property type="entry name" value="HemolysinCabind"/>
    <property type="match status" value="7"/>
</dbReference>
<dbReference type="PANTHER" id="PTHR38340:SF1">
    <property type="entry name" value="S-LAYER PROTEIN"/>
    <property type="match status" value="1"/>
</dbReference>
<dbReference type="PRINTS" id="PR00313">
    <property type="entry name" value="CABNDNGRPT"/>
</dbReference>
<comment type="caution">
    <text evidence="4">The sequence shown here is derived from an EMBL/GenBank/DDBJ whole genome shotgun (WGS) entry which is preliminary data.</text>
</comment>
<keyword evidence="5" id="KW-1185">Reference proteome</keyword>
<sequence>MEPAILANLFLFLGALGLNVGLGGSDDNSDDSASQDDPLYNAQNYAHSHEGTDGNDTVTADSDNQAWFLHDGNDDLTASSGSDYANMGDGDDHAVMGSGNDIALGGAGNDSLAGGVGADSLYGGTGNDQLEGNLGDDGLAGGDGNDALWGGLGGDVLNGGAGDDTLSGFVSGAAGAGGMNGAEGSDQLVGGDGNDLLVLGHGDIGQGGAGNDIFNLDTRWNDGTGIAHITDYNAEQDALHISYIPHYSSSSSIEVPPVMTLTHTPDGSTEIRMDGAIVAQLDGVSEFSLNDIVLVPDTTTDPQFVAGNYTDDVHGTAGDDSLTGGSDPTAWHLEDGADHLTGSTGSDYADLGAGNDHATMGDGNDSVLGHAGDDSIDGGAGADTIRGGDGLDTLHGGDGADRMAGDSGNDLMSGGAGADSLLGGGGDDTLSGYSDTHASESSLTANDGADTLSGGDGNDTLILGHGDTATGGAGADRFEIEHQWADGTAAATITDYTFQTDQLELHYAPHFDANGVEIPPVVNVTYSAGVSVISMDGVVVANVQGTRAVGLGEVVLVREG</sequence>
<evidence type="ECO:0000313" key="4">
    <source>
        <dbReference type="EMBL" id="MFC3180019.1"/>
    </source>
</evidence>
<reference evidence="5" key="1">
    <citation type="journal article" date="2019" name="Int. J. Syst. Evol. Microbiol.">
        <title>The Global Catalogue of Microorganisms (GCM) 10K type strain sequencing project: providing services to taxonomists for standard genome sequencing and annotation.</title>
        <authorList>
            <consortium name="The Broad Institute Genomics Platform"/>
            <consortium name="The Broad Institute Genome Sequencing Center for Infectious Disease"/>
            <person name="Wu L."/>
            <person name="Ma J."/>
        </authorList>
    </citation>
    <scope>NUCLEOTIDE SEQUENCE [LARGE SCALE GENOMIC DNA]</scope>
    <source>
        <strain evidence="5">KCTC 52039</strain>
    </source>
</reference>